<dbReference type="InterPro" id="IPR013780">
    <property type="entry name" value="Glyco_hydro_b"/>
</dbReference>
<organism evidence="2 3">
    <name type="scientific">Meloidogyne floridensis</name>
    <dbReference type="NCBI Taxonomy" id="298350"/>
    <lineage>
        <taxon>Eukaryota</taxon>
        <taxon>Metazoa</taxon>
        <taxon>Ecdysozoa</taxon>
        <taxon>Nematoda</taxon>
        <taxon>Chromadorea</taxon>
        <taxon>Rhabditida</taxon>
        <taxon>Tylenchina</taxon>
        <taxon>Tylenchomorpha</taxon>
        <taxon>Tylenchoidea</taxon>
        <taxon>Meloidogynidae</taxon>
        <taxon>Meloidogyninae</taxon>
        <taxon>Meloidogyne</taxon>
    </lineage>
</organism>
<proteinExistence type="predicted"/>
<dbReference type="WBParaSite" id="scf7180000418614.g2643">
    <property type="protein sequence ID" value="scf7180000418614.g2643"/>
    <property type="gene ID" value="scf7180000418614.g2643"/>
</dbReference>
<feature type="chain" id="PRO_5037617664" evidence="1">
    <location>
        <begin position="21"/>
        <end position="109"/>
    </location>
</feature>
<dbReference type="SUPFAM" id="SSF51011">
    <property type="entry name" value="Glycosyl hydrolase domain"/>
    <property type="match status" value="1"/>
</dbReference>
<keyword evidence="2" id="KW-1185">Reference proteome</keyword>
<dbReference type="Proteomes" id="UP000887560">
    <property type="component" value="Unplaced"/>
</dbReference>
<evidence type="ECO:0000313" key="2">
    <source>
        <dbReference type="Proteomes" id="UP000887560"/>
    </source>
</evidence>
<feature type="signal peptide" evidence="1">
    <location>
        <begin position="1"/>
        <end position="20"/>
    </location>
</feature>
<keyword evidence="1" id="KW-0732">Signal</keyword>
<protein>
    <submittedName>
        <fullName evidence="3">Uncharacterized protein</fullName>
    </submittedName>
</protein>
<reference evidence="3" key="1">
    <citation type="submission" date="2022-11" db="UniProtKB">
        <authorList>
            <consortium name="WormBaseParasite"/>
        </authorList>
    </citation>
    <scope>IDENTIFICATION</scope>
</reference>
<dbReference type="Gene3D" id="2.60.40.1180">
    <property type="entry name" value="Golgi alpha-mannosidase II"/>
    <property type="match status" value="1"/>
</dbReference>
<dbReference type="AlphaFoldDB" id="A0A915NH30"/>
<evidence type="ECO:0000256" key="1">
    <source>
        <dbReference type="SAM" id="SignalP"/>
    </source>
</evidence>
<name>A0A915NH30_9BILA</name>
<evidence type="ECO:0000313" key="3">
    <source>
        <dbReference type="WBParaSite" id="scf7180000418614.g2643"/>
    </source>
</evidence>
<sequence length="109" mass="12098">MNKLIFFILFFSALFYLNNAKTIINFDKTFNNIDGFGASTAWQAKIVIVVVNMGSTISQQFSINSSIISLTPYITSRGKNLEKQNNIQIQGGLFTYSIPGQSVITFASN</sequence>
<accession>A0A915NH30</accession>